<evidence type="ECO:0000256" key="3">
    <source>
        <dbReference type="ARBA" id="ARBA00022475"/>
    </source>
</evidence>
<dbReference type="EMBL" id="WEGK01000005">
    <property type="protein sequence ID" value="MQY19557.1"/>
    <property type="molecule type" value="Genomic_DNA"/>
</dbReference>
<feature type="transmembrane region" description="Helical" evidence="8">
    <location>
        <begin position="76"/>
        <end position="94"/>
    </location>
</feature>
<comment type="similarity">
    <text evidence="2">Belongs to the EccE family.</text>
</comment>
<evidence type="ECO:0000256" key="2">
    <source>
        <dbReference type="ARBA" id="ARBA00007759"/>
    </source>
</evidence>
<proteinExistence type="inferred from homology"/>
<dbReference type="AlphaFoldDB" id="A0A7K0D1H7"/>
<evidence type="ECO:0000256" key="5">
    <source>
        <dbReference type="ARBA" id="ARBA00022989"/>
    </source>
</evidence>
<reference evidence="10 11" key="1">
    <citation type="submission" date="2019-10" db="EMBL/GenBank/DDBJ databases">
        <title>Nocardia macrotermitis sp. nov. and Nocardia aurantia sp. nov., isolated from the gut of fungus growing-termite Macrotermes natalensis.</title>
        <authorList>
            <person name="Benndorf R."/>
            <person name="Schwitalla J."/>
            <person name="Martin K."/>
            <person name="De Beer W."/>
            <person name="Kaster A.-K."/>
            <person name="Vollmers J."/>
            <person name="Poulsen M."/>
            <person name="Beemelmanns C."/>
        </authorList>
    </citation>
    <scope>NUCLEOTIDE SEQUENCE [LARGE SCALE GENOMIC DNA]</scope>
    <source>
        <strain evidence="10 11">RB20</strain>
    </source>
</reference>
<dbReference type="RefSeq" id="WP_153410388.1">
    <property type="nucleotide sequence ID" value="NZ_WEGK01000005.1"/>
</dbReference>
<evidence type="ECO:0000313" key="10">
    <source>
        <dbReference type="EMBL" id="MQY19557.1"/>
    </source>
</evidence>
<comment type="caution">
    <text evidence="10">The sequence shown here is derived from an EMBL/GenBank/DDBJ whole genome shotgun (WGS) entry which is preliminary data.</text>
</comment>
<keyword evidence="6 8" id="KW-0472">Membrane</keyword>
<dbReference type="GO" id="GO:0005886">
    <property type="term" value="C:plasma membrane"/>
    <property type="evidence" value="ECO:0007669"/>
    <property type="project" value="UniProtKB-SubCell"/>
</dbReference>
<gene>
    <name evidence="10" type="ORF">NRB20_26470</name>
</gene>
<dbReference type="InterPro" id="IPR021368">
    <property type="entry name" value="T7SS_EccE"/>
</dbReference>
<evidence type="ECO:0000313" key="11">
    <source>
        <dbReference type="Proteomes" id="UP000438448"/>
    </source>
</evidence>
<comment type="subcellular location">
    <subcellularLocation>
        <location evidence="1">Cell membrane</location>
    </subcellularLocation>
</comment>
<keyword evidence="4 8" id="KW-0812">Transmembrane</keyword>
<feature type="transmembrane region" description="Helical" evidence="8">
    <location>
        <begin position="52"/>
        <end position="70"/>
    </location>
</feature>
<dbReference type="Proteomes" id="UP000438448">
    <property type="component" value="Unassembled WGS sequence"/>
</dbReference>
<evidence type="ECO:0000256" key="1">
    <source>
        <dbReference type="ARBA" id="ARBA00004236"/>
    </source>
</evidence>
<keyword evidence="5 8" id="KW-1133">Transmembrane helix</keyword>
<evidence type="ECO:0000256" key="4">
    <source>
        <dbReference type="ARBA" id="ARBA00022692"/>
    </source>
</evidence>
<organism evidence="10 11">
    <name type="scientific">Nocardia macrotermitis</name>
    <dbReference type="NCBI Taxonomy" id="2585198"/>
    <lineage>
        <taxon>Bacteria</taxon>
        <taxon>Bacillati</taxon>
        <taxon>Actinomycetota</taxon>
        <taxon>Actinomycetes</taxon>
        <taxon>Mycobacteriales</taxon>
        <taxon>Nocardiaceae</taxon>
        <taxon>Nocardia</taxon>
    </lineage>
</organism>
<feature type="domain" description="Type VII secretion system protein EccE" evidence="9">
    <location>
        <begin position="222"/>
        <end position="318"/>
    </location>
</feature>
<accession>A0A7K0D1H7</accession>
<evidence type="ECO:0000256" key="6">
    <source>
        <dbReference type="ARBA" id="ARBA00023136"/>
    </source>
</evidence>
<dbReference type="InterPro" id="IPR050051">
    <property type="entry name" value="EccE_dom"/>
</dbReference>
<keyword evidence="11" id="KW-1185">Reference proteome</keyword>
<evidence type="ECO:0000259" key="9">
    <source>
        <dbReference type="Pfam" id="PF11203"/>
    </source>
</evidence>
<dbReference type="OrthoDB" id="4152590at2"/>
<name>A0A7K0D1H7_9NOCA</name>
<sequence length="604" mass="64382">MVEEAIVYTGPEEQESESSEGRSGQTGGGGRTVRPPIALHDQDFWLFRDLPLRHVVPVLLLVAIAVWVAIAFHLRWYVIVPIGVVVALIGLVPLRRRHPRSLAGIIGGAVSFRWNRWRHDPGAEPPEAFDVPLPEGGSYGVRWEADRLISMLRIEPPPDSMTWLRPGSLGSTQELPLREIADCLGQFDITLDSIDVISTGARTASNGAVAWLYDRILGPLPAIARRTVWLVLRFDPLANAQAVDNRGGGGAGALRAAIIATRRVANRLAARDITVSVLTAGEINSAVRQLTHGITPDQFTESPNTLEYEGLHLTSYAIGRDLIASPGFADLWAAQSLSTTITVRLRPQAVRAATDEIRPGISLHALVRFDTLSDPADPPVPGLRRLPGQQLRAFLDSLPIAVAPGDTPEDFRGPLDALDGLAVPTAGCGQLIGADLSGQGIAVPLIGEGTRHLEVIGKLDLAQQVVLRAIALGAHTVVHTARPDAWTAMVASVAAPHSLSLAPRSAGASHHLAAPPRQPGSSYPTTTVVVFDGIAPTALPGGATILHVREDDGPESPFDADVTLLQDPASPNMITVRTPTDSATVHMVTTPDEMQYIGESLATR</sequence>
<feature type="region of interest" description="Disordered" evidence="7">
    <location>
        <begin position="1"/>
        <end position="35"/>
    </location>
</feature>
<keyword evidence="3" id="KW-1003">Cell membrane</keyword>
<dbReference type="NCBIfam" id="TIGR03923">
    <property type="entry name" value="T7SS_EccE"/>
    <property type="match status" value="1"/>
</dbReference>
<dbReference type="Pfam" id="PF11203">
    <property type="entry name" value="EccE"/>
    <property type="match status" value="1"/>
</dbReference>
<protein>
    <recommendedName>
        <fullName evidence="9">Type VII secretion system protein EccE domain-containing protein</fullName>
    </recommendedName>
</protein>
<evidence type="ECO:0000256" key="7">
    <source>
        <dbReference type="SAM" id="MobiDB-lite"/>
    </source>
</evidence>
<evidence type="ECO:0000256" key="8">
    <source>
        <dbReference type="SAM" id="Phobius"/>
    </source>
</evidence>